<keyword evidence="1" id="KW-0812">Transmembrane</keyword>
<evidence type="ECO:0000256" key="1">
    <source>
        <dbReference type="SAM" id="Phobius"/>
    </source>
</evidence>
<accession>A0A387B814</accession>
<feature type="transmembrane region" description="Helical" evidence="1">
    <location>
        <begin position="6"/>
        <end position="25"/>
    </location>
</feature>
<keyword evidence="1" id="KW-1133">Transmembrane helix</keyword>
<keyword evidence="3" id="KW-1185">Reference proteome</keyword>
<dbReference type="RefSeq" id="WP_120771221.1">
    <property type="nucleotide sequence ID" value="NZ_CP032627.1"/>
</dbReference>
<evidence type="ECO:0000313" key="3">
    <source>
        <dbReference type="Proteomes" id="UP000269374"/>
    </source>
</evidence>
<evidence type="ECO:0000313" key="2">
    <source>
        <dbReference type="EMBL" id="AYF99832.1"/>
    </source>
</evidence>
<dbReference type="AlphaFoldDB" id="A0A387B814"/>
<dbReference type="Proteomes" id="UP000269374">
    <property type="component" value="Chromosome"/>
</dbReference>
<dbReference type="EMBL" id="CP032627">
    <property type="protein sequence ID" value="AYF99832.1"/>
    <property type="molecule type" value="Genomic_DNA"/>
</dbReference>
<gene>
    <name evidence="2" type="ORF">D7I46_01270</name>
</gene>
<dbReference type="KEGG" id="lact:D7I46_01270"/>
<reference evidence="2 3" key="1">
    <citation type="submission" date="2018-09" db="EMBL/GenBank/DDBJ databases">
        <title>Genome sequencing of strain 1JSPR-7.</title>
        <authorList>
            <person name="Heo J."/>
            <person name="Kim S.-J."/>
            <person name="Kwon S.-W."/>
        </authorList>
    </citation>
    <scope>NUCLEOTIDE SEQUENCE [LARGE SCALE GENOMIC DNA]</scope>
    <source>
        <strain evidence="2 3">1JSPR-7</strain>
    </source>
</reference>
<keyword evidence="1" id="KW-0472">Membrane</keyword>
<organism evidence="2 3">
    <name type="scientific">Lactococcus allomyrinae</name>
    <dbReference type="NCBI Taxonomy" id="2419773"/>
    <lineage>
        <taxon>Bacteria</taxon>
        <taxon>Bacillati</taxon>
        <taxon>Bacillota</taxon>
        <taxon>Bacilli</taxon>
        <taxon>Lactobacillales</taxon>
        <taxon>Streptococcaceae</taxon>
        <taxon>Lactococcus</taxon>
    </lineage>
</organism>
<name>A0A387B814_9LACT</name>
<proteinExistence type="predicted"/>
<protein>
    <submittedName>
        <fullName evidence="2">Uncharacterized protein</fullName>
    </submittedName>
</protein>
<sequence>MGHILLIVGIIGAILTIGLLALLFLPELKSLGSGNASGGLSLASLGKGSLDEYNPLIIGIAEDTYVILSPKAGGGYYTYLKIEAVDLFDISDENLERRIRGFAKFLEANVKGIQFVSFATKIDSSLQKEHLSRRIAKAKTEKQLQLLEIEMQKIYEAELTDQQKVFYFKIFDRKLGSLKKRIMLLGAINNDFPYEQIKGMDEIAEIEKKLVE</sequence>